<feature type="domain" description="ABC transporter" evidence="4">
    <location>
        <begin position="4"/>
        <end position="239"/>
    </location>
</feature>
<protein>
    <submittedName>
        <fullName evidence="5">ABC transporter ATP-binding protein</fullName>
    </submittedName>
</protein>
<dbReference type="SMART" id="SM00382">
    <property type="entry name" value="AAA"/>
    <property type="match status" value="1"/>
</dbReference>
<reference evidence="5 6" key="1">
    <citation type="submission" date="2023-10" db="EMBL/GenBank/DDBJ databases">
        <title>Development of a sustainable strategy for remediation of hydrocarbon-contaminated territories based on the waste exchange concept.</title>
        <authorList>
            <person name="Krivoruchko A."/>
        </authorList>
    </citation>
    <scope>NUCLEOTIDE SEQUENCE [LARGE SCALE GENOMIC DNA]</scope>
    <source>
        <strain evidence="5 6">IEGM 60</strain>
    </source>
</reference>
<evidence type="ECO:0000313" key="6">
    <source>
        <dbReference type="Proteomes" id="UP001185737"/>
    </source>
</evidence>
<name>A0ABU4CSX5_RHOJO</name>
<sequence>MSAITLTGVDLHYPDGTVGLSGIDLDVRDGEFVALVGPSGSGKTTLLRTVAGFLAPTAGLVCLGDEVVADGAHTVPPEKRKLGMVFQQHAIWPHRSVGRNVAYPLEVGKVSRARRAERVAEVLELVGLPGLAKRDPATLSGGQRQRVALARALVAQPRALLLDEALSALDEPLRDRLRLELRTLTRTQNLTVVHVTHDRAEALALADRVVVLDSGQIQQVGTPEELVQRPRSAFVAKFLSDANLLHGTVSDNGFSSADGTVHVGRDRLADTSSGVGTLAVLPTDIAVTTVENVGTTQGIVMSSLFGRDASDVVVSCDGAQFRCAVRGTRPVVGDRVGLTIRRALFYPDPTQVAAPTLGAAALASTSR</sequence>
<dbReference type="PROSITE" id="PS00211">
    <property type="entry name" value="ABC_TRANSPORTER_1"/>
    <property type="match status" value="1"/>
</dbReference>
<accession>A0ABU4CSX5</accession>
<keyword evidence="3 5" id="KW-0067">ATP-binding</keyword>
<dbReference type="InterPro" id="IPR050093">
    <property type="entry name" value="ABC_SmlMolc_Importer"/>
</dbReference>
<evidence type="ECO:0000256" key="2">
    <source>
        <dbReference type="ARBA" id="ARBA00022741"/>
    </source>
</evidence>
<dbReference type="InterPro" id="IPR003439">
    <property type="entry name" value="ABC_transporter-like_ATP-bd"/>
</dbReference>
<keyword evidence="2" id="KW-0547">Nucleotide-binding</keyword>
<keyword evidence="1" id="KW-0813">Transport</keyword>
<dbReference type="Proteomes" id="UP001185737">
    <property type="component" value="Unassembled WGS sequence"/>
</dbReference>
<dbReference type="PANTHER" id="PTHR42781:SF4">
    <property type="entry name" value="SPERMIDINE_PUTRESCINE IMPORT ATP-BINDING PROTEIN POTA"/>
    <property type="match status" value="1"/>
</dbReference>
<dbReference type="InterPro" id="IPR003593">
    <property type="entry name" value="AAA+_ATPase"/>
</dbReference>
<dbReference type="InterPro" id="IPR027417">
    <property type="entry name" value="P-loop_NTPase"/>
</dbReference>
<comment type="caution">
    <text evidence="5">The sequence shown here is derived from an EMBL/GenBank/DDBJ whole genome shotgun (WGS) entry which is preliminary data.</text>
</comment>
<dbReference type="PANTHER" id="PTHR42781">
    <property type="entry name" value="SPERMIDINE/PUTRESCINE IMPORT ATP-BINDING PROTEIN POTA"/>
    <property type="match status" value="1"/>
</dbReference>
<gene>
    <name evidence="5" type="ORF">R3Q59_38250</name>
</gene>
<dbReference type="Gene3D" id="3.40.50.300">
    <property type="entry name" value="P-loop containing nucleotide triphosphate hydrolases"/>
    <property type="match status" value="1"/>
</dbReference>
<dbReference type="RefSeq" id="WP_317571435.1">
    <property type="nucleotide sequence ID" value="NZ_JAWLKA010000036.1"/>
</dbReference>
<dbReference type="SUPFAM" id="SSF52540">
    <property type="entry name" value="P-loop containing nucleoside triphosphate hydrolases"/>
    <property type="match status" value="1"/>
</dbReference>
<evidence type="ECO:0000256" key="1">
    <source>
        <dbReference type="ARBA" id="ARBA00022448"/>
    </source>
</evidence>
<proteinExistence type="predicted"/>
<evidence type="ECO:0000259" key="4">
    <source>
        <dbReference type="PROSITE" id="PS50893"/>
    </source>
</evidence>
<dbReference type="Pfam" id="PF00005">
    <property type="entry name" value="ABC_tran"/>
    <property type="match status" value="1"/>
</dbReference>
<evidence type="ECO:0000313" key="5">
    <source>
        <dbReference type="EMBL" id="MDV6286328.1"/>
    </source>
</evidence>
<organism evidence="5 6">
    <name type="scientific">Rhodococcus jostii</name>
    <dbReference type="NCBI Taxonomy" id="132919"/>
    <lineage>
        <taxon>Bacteria</taxon>
        <taxon>Bacillati</taxon>
        <taxon>Actinomycetota</taxon>
        <taxon>Actinomycetes</taxon>
        <taxon>Mycobacteriales</taxon>
        <taxon>Nocardiaceae</taxon>
        <taxon>Rhodococcus</taxon>
    </lineage>
</organism>
<evidence type="ECO:0000256" key="3">
    <source>
        <dbReference type="ARBA" id="ARBA00022840"/>
    </source>
</evidence>
<dbReference type="PROSITE" id="PS50893">
    <property type="entry name" value="ABC_TRANSPORTER_2"/>
    <property type="match status" value="1"/>
</dbReference>
<dbReference type="GO" id="GO:0005524">
    <property type="term" value="F:ATP binding"/>
    <property type="evidence" value="ECO:0007669"/>
    <property type="project" value="UniProtKB-KW"/>
</dbReference>
<dbReference type="EMBL" id="JAWLKA010000036">
    <property type="protein sequence ID" value="MDV6286328.1"/>
    <property type="molecule type" value="Genomic_DNA"/>
</dbReference>
<keyword evidence="6" id="KW-1185">Reference proteome</keyword>
<dbReference type="InterPro" id="IPR017871">
    <property type="entry name" value="ABC_transporter-like_CS"/>
</dbReference>